<dbReference type="PANTHER" id="PTHR47704">
    <property type="entry name" value="POTASSIUM TRANSPORTER KIMA"/>
    <property type="match status" value="1"/>
</dbReference>
<dbReference type="InterPro" id="IPR002293">
    <property type="entry name" value="AA/rel_permease1"/>
</dbReference>
<evidence type="ECO:0000313" key="12">
    <source>
        <dbReference type="EMBL" id="CAB4970605.1"/>
    </source>
</evidence>
<dbReference type="EMBL" id="CAEUNJ010000040">
    <property type="protein sequence ID" value="CAB4371763.1"/>
    <property type="molecule type" value="Genomic_DNA"/>
</dbReference>
<dbReference type="GO" id="GO:0022857">
    <property type="term" value="F:transmembrane transporter activity"/>
    <property type="evidence" value="ECO:0007669"/>
    <property type="project" value="InterPro"/>
</dbReference>
<keyword evidence="2 5" id="KW-0812">Transmembrane</keyword>
<evidence type="ECO:0000256" key="4">
    <source>
        <dbReference type="ARBA" id="ARBA00023136"/>
    </source>
</evidence>
<feature type="transmembrane region" description="Helical" evidence="5">
    <location>
        <begin position="408"/>
        <end position="429"/>
    </location>
</feature>
<comment type="subcellular location">
    <subcellularLocation>
        <location evidence="1">Membrane</location>
        <topology evidence="1">Multi-pass membrane protein</topology>
    </subcellularLocation>
</comment>
<feature type="transmembrane region" description="Helical" evidence="5">
    <location>
        <begin position="348"/>
        <end position="370"/>
    </location>
</feature>
<evidence type="ECO:0000256" key="1">
    <source>
        <dbReference type="ARBA" id="ARBA00004141"/>
    </source>
</evidence>
<dbReference type="EMBL" id="CAFBNJ010000117">
    <property type="protein sequence ID" value="CAB4963834.1"/>
    <property type="molecule type" value="Genomic_DNA"/>
</dbReference>
<dbReference type="GO" id="GO:0016020">
    <property type="term" value="C:membrane"/>
    <property type="evidence" value="ECO:0007669"/>
    <property type="project" value="UniProtKB-SubCell"/>
</dbReference>
<evidence type="ECO:0000313" key="11">
    <source>
        <dbReference type="EMBL" id="CAB4963834.1"/>
    </source>
</evidence>
<gene>
    <name evidence="8" type="ORF">UFOPK1762_00763</name>
    <name evidence="9" type="ORF">UFOPK2624_01657</name>
    <name evidence="10" type="ORF">UFOPK2969_00337</name>
    <name evidence="6" type="ORF">UFOPK3331_00907</name>
    <name evidence="11" type="ORF">UFOPK3785_01696</name>
    <name evidence="12" type="ORF">UFOPK3927_00061</name>
    <name evidence="7" type="ORF">UFOPK4201_01040</name>
</gene>
<dbReference type="EMBL" id="CAFBOK010000003">
    <property type="protein sequence ID" value="CAB4970605.1"/>
    <property type="molecule type" value="Genomic_DNA"/>
</dbReference>
<dbReference type="Gene3D" id="1.20.1740.10">
    <property type="entry name" value="Amino acid/polyamine transporter I"/>
    <property type="match status" value="1"/>
</dbReference>
<feature type="transmembrane region" description="Helical" evidence="5">
    <location>
        <begin position="251"/>
        <end position="270"/>
    </location>
</feature>
<evidence type="ECO:0000313" key="7">
    <source>
        <dbReference type="EMBL" id="CAB4371763.1"/>
    </source>
</evidence>
<accession>A0A6J7LDK1</accession>
<evidence type="ECO:0000313" key="6">
    <source>
        <dbReference type="EMBL" id="CAB4340114.1"/>
    </source>
</evidence>
<keyword evidence="4 5" id="KW-0472">Membrane</keyword>
<evidence type="ECO:0000313" key="8">
    <source>
        <dbReference type="EMBL" id="CAB4582770.1"/>
    </source>
</evidence>
<keyword evidence="3 5" id="KW-1133">Transmembrane helix</keyword>
<dbReference type="PANTHER" id="PTHR47704:SF1">
    <property type="entry name" value="POTASSIUM TRANSPORTER KIMA"/>
    <property type="match status" value="1"/>
</dbReference>
<feature type="transmembrane region" description="Helical" evidence="5">
    <location>
        <begin position="40"/>
        <end position="73"/>
    </location>
</feature>
<dbReference type="EMBL" id="CAEZTY010000021">
    <property type="protein sequence ID" value="CAB4582770.1"/>
    <property type="molecule type" value="Genomic_DNA"/>
</dbReference>
<reference evidence="11" key="1">
    <citation type="submission" date="2020-05" db="EMBL/GenBank/DDBJ databases">
        <authorList>
            <person name="Chiriac C."/>
            <person name="Salcher M."/>
            <person name="Ghai R."/>
            <person name="Kavagutti S V."/>
        </authorList>
    </citation>
    <scope>NUCLEOTIDE SEQUENCE</scope>
</reference>
<dbReference type="EMBL" id="CAFAAD010000015">
    <property type="protein sequence ID" value="CAB4784840.1"/>
    <property type="molecule type" value="Genomic_DNA"/>
</dbReference>
<proteinExistence type="predicted"/>
<evidence type="ECO:0000256" key="5">
    <source>
        <dbReference type="SAM" id="Phobius"/>
    </source>
</evidence>
<feature type="transmembrane region" description="Helical" evidence="5">
    <location>
        <begin position="204"/>
        <end position="230"/>
    </location>
</feature>
<dbReference type="AlphaFoldDB" id="A0A6J7LDK1"/>
<protein>
    <submittedName>
        <fullName evidence="11">Unannotated protein</fullName>
    </submittedName>
</protein>
<feature type="transmembrane region" description="Helical" evidence="5">
    <location>
        <begin position="376"/>
        <end position="396"/>
    </location>
</feature>
<feature type="transmembrane region" description="Helical" evidence="5">
    <location>
        <begin position="163"/>
        <end position="184"/>
    </location>
</feature>
<name>A0A6J7LDK1_9ZZZZ</name>
<dbReference type="EMBL" id="CAESAL010000025">
    <property type="protein sequence ID" value="CAB4340114.1"/>
    <property type="molecule type" value="Genomic_DNA"/>
</dbReference>
<sequence>MLGRALTTDQLEHERLSNSVALAVFSSDALSSTAYASEEILLTLLVAGVGSMAFNLVLPITIAMVLVLTILVFSYRQTIKAYPSAGGAYIVTKDNLGVIPAQVAGVALLTDYILTVSVSVSAGVAALYSVFHGVYPYRVPIALGFIAIIAIGNLRGVKESGKIFAIPTYAFLISMFLMIGVGIVKATLGGGLDHVRLDPIQAEALATTGAASFVLILHAFASGGAAVTGVEAISNGVPAFKAPEWKNARNTLMVMGIFLGMMFLGISWLAGQVHAVPMEGRTVISQIAETVYGNGVLGKFLFIFTQASTMFILVLAANTSFADFPRLASFQAEDSFMPRQLTKRGHRLVFSNGIIALAISAAVLVVILGADVSKLIPLYAVGVFTSFTLSQAGMARRHIRLKEQGWKVGLFINGLGAIVTLVVTVVIAYTKFTHGAWVIIVLIPIFVWVVVRLNHQYEAEKAELEGDAILAATAPILRRHAVVVLIDKIDRTSARAIQYARTLHPDRLWAVHIAVDEIHASELADEWSALALKQLPLDIRECPDRRINRTVLEVVHELAADGDTEVSILIPRREYRSRWHRLLHDHTADGIAKAISDVPHANVTFVPYHLTKTSKGQHIHKIEHGAVSGTSDIHN</sequence>
<feature type="transmembrane region" description="Helical" evidence="5">
    <location>
        <begin position="137"/>
        <end position="156"/>
    </location>
</feature>
<feature type="transmembrane region" description="Helical" evidence="5">
    <location>
        <begin position="435"/>
        <end position="451"/>
    </location>
</feature>
<evidence type="ECO:0000313" key="10">
    <source>
        <dbReference type="EMBL" id="CAB4784840.1"/>
    </source>
</evidence>
<dbReference type="InterPro" id="IPR053153">
    <property type="entry name" value="APC_K+_Transporter"/>
</dbReference>
<dbReference type="EMBL" id="CAEZXY010000101">
    <property type="protein sequence ID" value="CAB4720271.1"/>
    <property type="molecule type" value="Genomic_DNA"/>
</dbReference>
<feature type="transmembrane region" description="Helical" evidence="5">
    <location>
        <begin position="112"/>
        <end position="131"/>
    </location>
</feature>
<evidence type="ECO:0000256" key="3">
    <source>
        <dbReference type="ARBA" id="ARBA00022989"/>
    </source>
</evidence>
<evidence type="ECO:0000256" key="2">
    <source>
        <dbReference type="ARBA" id="ARBA00022692"/>
    </source>
</evidence>
<organism evidence="11">
    <name type="scientific">freshwater metagenome</name>
    <dbReference type="NCBI Taxonomy" id="449393"/>
    <lineage>
        <taxon>unclassified sequences</taxon>
        <taxon>metagenomes</taxon>
        <taxon>ecological metagenomes</taxon>
    </lineage>
</organism>
<evidence type="ECO:0000313" key="9">
    <source>
        <dbReference type="EMBL" id="CAB4720271.1"/>
    </source>
</evidence>
<feature type="transmembrane region" description="Helical" evidence="5">
    <location>
        <begin position="300"/>
        <end position="321"/>
    </location>
</feature>
<dbReference type="Pfam" id="PF13520">
    <property type="entry name" value="AA_permease_2"/>
    <property type="match status" value="1"/>
</dbReference>